<comment type="caution">
    <text evidence="3">The sequence shown here is derived from an EMBL/GenBank/DDBJ whole genome shotgun (WGS) entry which is preliminary data.</text>
</comment>
<dbReference type="EMBL" id="CAJOBE010000512">
    <property type="protein sequence ID" value="CAF3652549.1"/>
    <property type="molecule type" value="Genomic_DNA"/>
</dbReference>
<evidence type="ECO:0000313" key="4">
    <source>
        <dbReference type="Proteomes" id="UP000663874"/>
    </source>
</evidence>
<dbReference type="Proteomes" id="UP000663889">
    <property type="component" value="Unassembled WGS sequence"/>
</dbReference>
<accession>A0A818RL80</accession>
<dbReference type="Proteomes" id="UP000663874">
    <property type="component" value="Unassembled WGS sequence"/>
</dbReference>
<proteinExistence type="predicted"/>
<name>A0A818RL80_9BILA</name>
<feature type="compositionally biased region" description="Low complexity" evidence="1">
    <location>
        <begin position="31"/>
        <end position="62"/>
    </location>
</feature>
<dbReference type="AlphaFoldDB" id="A0A818RL80"/>
<dbReference type="EMBL" id="CAJNOU010000384">
    <property type="protein sequence ID" value="CAF0980314.1"/>
    <property type="molecule type" value="Genomic_DNA"/>
</dbReference>
<protein>
    <submittedName>
        <fullName evidence="3">Uncharacterized protein</fullName>
    </submittedName>
</protein>
<evidence type="ECO:0000313" key="2">
    <source>
        <dbReference type="EMBL" id="CAF0980314.1"/>
    </source>
</evidence>
<reference evidence="3" key="1">
    <citation type="submission" date="2021-02" db="EMBL/GenBank/DDBJ databases">
        <authorList>
            <person name="Nowell W R."/>
        </authorList>
    </citation>
    <scope>NUCLEOTIDE SEQUENCE</scope>
</reference>
<sequence length="104" mass="11668">MEGIGEVVQIDKSLFCGKHKYKHGRLLGDRNANNVNNANNNNKDNNADINSSSSDESNVDNDTSQPARNRCHTQLIESLWGQAKTKVLRTICRSKLLKSHLTEF</sequence>
<evidence type="ECO:0000256" key="1">
    <source>
        <dbReference type="SAM" id="MobiDB-lite"/>
    </source>
</evidence>
<gene>
    <name evidence="3" type="ORF">FNK824_LOCUS6071</name>
    <name evidence="2" type="ORF">SEV965_LOCUS9720</name>
</gene>
<feature type="region of interest" description="Disordered" evidence="1">
    <location>
        <begin position="27"/>
        <end position="68"/>
    </location>
</feature>
<organism evidence="3 4">
    <name type="scientific">Rotaria sordida</name>
    <dbReference type="NCBI Taxonomy" id="392033"/>
    <lineage>
        <taxon>Eukaryota</taxon>
        <taxon>Metazoa</taxon>
        <taxon>Spiralia</taxon>
        <taxon>Gnathifera</taxon>
        <taxon>Rotifera</taxon>
        <taxon>Eurotatoria</taxon>
        <taxon>Bdelloidea</taxon>
        <taxon>Philodinida</taxon>
        <taxon>Philodinidae</taxon>
        <taxon>Rotaria</taxon>
    </lineage>
</organism>
<evidence type="ECO:0000313" key="3">
    <source>
        <dbReference type="EMBL" id="CAF3652549.1"/>
    </source>
</evidence>